<dbReference type="Proteomes" id="UP001189429">
    <property type="component" value="Unassembled WGS sequence"/>
</dbReference>
<proteinExistence type="predicted"/>
<dbReference type="Gene3D" id="3.60.10.10">
    <property type="entry name" value="Endonuclease/exonuclease/phosphatase"/>
    <property type="match status" value="1"/>
</dbReference>
<keyword evidence="2" id="KW-1185">Reference proteome</keyword>
<evidence type="ECO:0000313" key="1">
    <source>
        <dbReference type="EMBL" id="CAK0805995.1"/>
    </source>
</evidence>
<organism evidence="1 2">
    <name type="scientific">Prorocentrum cordatum</name>
    <dbReference type="NCBI Taxonomy" id="2364126"/>
    <lineage>
        <taxon>Eukaryota</taxon>
        <taxon>Sar</taxon>
        <taxon>Alveolata</taxon>
        <taxon>Dinophyceae</taxon>
        <taxon>Prorocentrales</taxon>
        <taxon>Prorocentraceae</taxon>
        <taxon>Prorocentrum</taxon>
    </lineage>
</organism>
<comment type="caution">
    <text evidence="1">The sequence shown here is derived from an EMBL/GenBank/DDBJ whole genome shotgun (WGS) entry which is preliminary data.</text>
</comment>
<protein>
    <recommendedName>
        <fullName evidence="3">Endonuclease/exonuclease/phosphatase domain-containing protein</fullName>
    </recommendedName>
</protein>
<gene>
    <name evidence="1" type="ORF">PCOR1329_LOCUS12370</name>
</gene>
<dbReference type="EMBL" id="CAUYUJ010003605">
    <property type="protein sequence ID" value="CAK0805995.1"/>
    <property type="molecule type" value="Genomic_DNA"/>
</dbReference>
<dbReference type="SUPFAM" id="SSF56219">
    <property type="entry name" value="DNase I-like"/>
    <property type="match status" value="1"/>
</dbReference>
<evidence type="ECO:0008006" key="3">
    <source>
        <dbReference type="Google" id="ProtNLM"/>
    </source>
</evidence>
<accession>A0ABN9QIY0</accession>
<sequence length="186" mass="19951">MITKARQSYLMFFAFRSTVSRMRSGPTESSAGCVVLSQFPADKLDLSRGKELPSSRIAASMINVGLSIPWVVASVYLHTSVGLAGENIELLGKLFQAAGKLQFPWIVAADWNMLPSDVDKWAKLVHGEIIASGGPTCGARELDFFICSRVLAPFAESVYLVSEAPAKSHAPVALKLSGIGVQVKVP</sequence>
<reference evidence="1" key="1">
    <citation type="submission" date="2023-10" db="EMBL/GenBank/DDBJ databases">
        <authorList>
            <person name="Chen Y."/>
            <person name="Shah S."/>
            <person name="Dougan E. K."/>
            <person name="Thang M."/>
            <person name="Chan C."/>
        </authorList>
    </citation>
    <scope>NUCLEOTIDE SEQUENCE [LARGE SCALE GENOMIC DNA]</scope>
</reference>
<name>A0ABN9QIY0_9DINO</name>
<feature type="non-terminal residue" evidence="1">
    <location>
        <position position="186"/>
    </location>
</feature>
<feature type="non-terminal residue" evidence="1">
    <location>
        <position position="1"/>
    </location>
</feature>
<dbReference type="InterPro" id="IPR036691">
    <property type="entry name" value="Endo/exonu/phosph_ase_sf"/>
</dbReference>
<evidence type="ECO:0000313" key="2">
    <source>
        <dbReference type="Proteomes" id="UP001189429"/>
    </source>
</evidence>